<accession>A0A820F4W3</accession>
<proteinExistence type="predicted"/>
<gene>
    <name evidence="1" type="ORF">FNK824_LOCUS38852</name>
</gene>
<protein>
    <submittedName>
        <fullName evidence="1">Uncharacterized protein</fullName>
    </submittedName>
</protein>
<evidence type="ECO:0000313" key="2">
    <source>
        <dbReference type="Proteomes" id="UP000663874"/>
    </source>
</evidence>
<comment type="caution">
    <text evidence="1">The sequence shown here is derived from an EMBL/GenBank/DDBJ whole genome shotgun (WGS) entry which is preliminary data.</text>
</comment>
<feature type="non-terminal residue" evidence="1">
    <location>
        <position position="78"/>
    </location>
</feature>
<name>A0A820F4W3_9BILA</name>
<reference evidence="1" key="1">
    <citation type="submission" date="2021-02" db="EMBL/GenBank/DDBJ databases">
        <authorList>
            <person name="Nowell W R."/>
        </authorList>
    </citation>
    <scope>NUCLEOTIDE SEQUENCE</scope>
</reference>
<dbReference type="AlphaFoldDB" id="A0A820F4W3"/>
<evidence type="ECO:0000313" key="1">
    <source>
        <dbReference type="EMBL" id="CAF4256183.1"/>
    </source>
</evidence>
<organism evidence="1 2">
    <name type="scientific">Rotaria sordida</name>
    <dbReference type="NCBI Taxonomy" id="392033"/>
    <lineage>
        <taxon>Eukaryota</taxon>
        <taxon>Metazoa</taxon>
        <taxon>Spiralia</taxon>
        <taxon>Gnathifera</taxon>
        <taxon>Rotifera</taxon>
        <taxon>Eurotatoria</taxon>
        <taxon>Bdelloidea</taxon>
        <taxon>Philodinida</taxon>
        <taxon>Philodinidae</taxon>
        <taxon>Rotaria</taxon>
    </lineage>
</organism>
<feature type="non-terminal residue" evidence="1">
    <location>
        <position position="1"/>
    </location>
</feature>
<sequence>SILLSSINVTIYIRHLNDNPPEFLTKNFTKLLYLFYPLINTIIYKIEFIDKDQSNLTYEIINDIYTSYTLRTYTNSIE</sequence>
<dbReference type="EMBL" id="CAJOBE010023289">
    <property type="protein sequence ID" value="CAF4256183.1"/>
    <property type="molecule type" value="Genomic_DNA"/>
</dbReference>
<dbReference type="Proteomes" id="UP000663874">
    <property type="component" value="Unassembled WGS sequence"/>
</dbReference>